<proteinExistence type="predicted"/>
<protein>
    <submittedName>
        <fullName evidence="1">4-methyl-5(B-hydroxyethyl)-thiazole monophosphate biosynthesis</fullName>
    </submittedName>
</protein>
<dbReference type="STRING" id="351659.SAMN05421784_10456"/>
<evidence type="ECO:0000313" key="1">
    <source>
        <dbReference type="EMBL" id="SFU36093.1"/>
    </source>
</evidence>
<accession>A0A1I7FIR6</accession>
<dbReference type="AlphaFoldDB" id="A0A1I7FIR6"/>
<dbReference type="Proteomes" id="UP000242496">
    <property type="component" value="Unassembled WGS sequence"/>
</dbReference>
<keyword evidence="2" id="KW-1185">Reference proteome</keyword>
<organism evidence="1 2">
    <name type="scientific">Xenorhabdus koppenhoeferi</name>
    <dbReference type="NCBI Taxonomy" id="351659"/>
    <lineage>
        <taxon>Bacteria</taxon>
        <taxon>Pseudomonadati</taxon>
        <taxon>Pseudomonadota</taxon>
        <taxon>Gammaproteobacteria</taxon>
        <taxon>Enterobacterales</taxon>
        <taxon>Morganellaceae</taxon>
        <taxon>Xenorhabdus</taxon>
    </lineage>
</organism>
<name>A0A1I7FIR6_9GAMM</name>
<reference evidence="2" key="1">
    <citation type="submission" date="2016-10" db="EMBL/GenBank/DDBJ databases">
        <authorList>
            <person name="Varghese N."/>
            <person name="Submissions S."/>
        </authorList>
    </citation>
    <scope>NUCLEOTIDE SEQUENCE [LARGE SCALE GENOMIC DNA]</scope>
    <source>
        <strain evidence="2">DSM 18168</strain>
    </source>
</reference>
<dbReference type="EMBL" id="FPBJ01000004">
    <property type="protein sequence ID" value="SFU36093.1"/>
    <property type="molecule type" value="Genomic_DNA"/>
</dbReference>
<gene>
    <name evidence="1" type="ORF">SAMN05421784_10456</name>
</gene>
<dbReference type="InterPro" id="IPR029062">
    <property type="entry name" value="Class_I_gatase-like"/>
</dbReference>
<sequence>MSVSALICLAHGSEETLLTSQGPATAFDFALKLINFLKGNDKSAEVAAQLILPPGVNNYQNLQ</sequence>
<evidence type="ECO:0000313" key="2">
    <source>
        <dbReference type="Proteomes" id="UP000242496"/>
    </source>
</evidence>
<dbReference type="SUPFAM" id="SSF52317">
    <property type="entry name" value="Class I glutamine amidotransferase-like"/>
    <property type="match status" value="1"/>
</dbReference>
<dbReference type="Gene3D" id="3.40.50.880">
    <property type="match status" value="1"/>
</dbReference>